<dbReference type="PANTHER" id="PTHR35372:SF2">
    <property type="entry name" value="SF3 HELICASE DOMAIN-CONTAINING PROTEIN"/>
    <property type="match status" value="1"/>
</dbReference>
<dbReference type="GO" id="GO:0016787">
    <property type="term" value="F:hydrolase activity"/>
    <property type="evidence" value="ECO:0007669"/>
    <property type="project" value="UniProtKB-KW"/>
</dbReference>
<reference evidence="6 7" key="1">
    <citation type="journal article" date="2014" name="Nat. Commun.">
        <title>Klebsormidium flaccidum genome reveals primary factors for plant terrestrial adaptation.</title>
        <authorList>
            <person name="Hori K."/>
            <person name="Maruyama F."/>
            <person name="Fujisawa T."/>
            <person name="Togashi T."/>
            <person name="Yamamoto N."/>
            <person name="Seo M."/>
            <person name="Sato S."/>
            <person name="Yamada T."/>
            <person name="Mori H."/>
            <person name="Tajima N."/>
            <person name="Moriyama T."/>
            <person name="Ikeuchi M."/>
            <person name="Watanabe M."/>
            <person name="Wada H."/>
            <person name="Kobayashi K."/>
            <person name="Saito M."/>
            <person name="Masuda T."/>
            <person name="Sasaki-Sekimoto Y."/>
            <person name="Mashiguchi K."/>
            <person name="Awai K."/>
            <person name="Shimojima M."/>
            <person name="Masuda S."/>
            <person name="Iwai M."/>
            <person name="Nobusawa T."/>
            <person name="Narise T."/>
            <person name="Kondo S."/>
            <person name="Saito H."/>
            <person name="Sato R."/>
            <person name="Murakawa M."/>
            <person name="Ihara Y."/>
            <person name="Oshima-Yamada Y."/>
            <person name="Ohtaka K."/>
            <person name="Satoh M."/>
            <person name="Sonobe K."/>
            <person name="Ishii M."/>
            <person name="Ohtani R."/>
            <person name="Kanamori-Sato M."/>
            <person name="Honoki R."/>
            <person name="Miyazaki D."/>
            <person name="Mochizuki H."/>
            <person name="Umetsu J."/>
            <person name="Higashi K."/>
            <person name="Shibata D."/>
            <person name="Kamiya Y."/>
            <person name="Sato N."/>
            <person name="Nakamura Y."/>
            <person name="Tabata S."/>
            <person name="Ida S."/>
            <person name="Kurokawa K."/>
            <person name="Ohta H."/>
        </authorList>
    </citation>
    <scope>NUCLEOTIDE SEQUENCE [LARGE SCALE GENOMIC DNA]</scope>
    <source>
        <strain evidence="6 7">NIES-2285</strain>
    </source>
</reference>
<evidence type="ECO:0000256" key="2">
    <source>
        <dbReference type="ARBA" id="ARBA00022801"/>
    </source>
</evidence>
<keyword evidence="3" id="KW-0067">ATP-binding</keyword>
<evidence type="ECO:0000259" key="5">
    <source>
        <dbReference type="PROSITE" id="PS51206"/>
    </source>
</evidence>
<feature type="compositionally biased region" description="Acidic residues" evidence="4">
    <location>
        <begin position="293"/>
        <end position="303"/>
    </location>
</feature>
<dbReference type="InterPro" id="IPR051620">
    <property type="entry name" value="ORF904-like_C"/>
</dbReference>
<dbReference type="InterPro" id="IPR027417">
    <property type="entry name" value="P-loop_NTPase"/>
</dbReference>
<feature type="domain" description="SF3 helicase" evidence="5">
    <location>
        <begin position="409"/>
        <end position="576"/>
    </location>
</feature>
<name>A0A1Y1I6P1_KLENI</name>
<evidence type="ECO:0000256" key="4">
    <source>
        <dbReference type="SAM" id="MobiDB-lite"/>
    </source>
</evidence>
<proteinExistence type="predicted"/>
<evidence type="ECO:0000256" key="3">
    <source>
        <dbReference type="ARBA" id="ARBA00022840"/>
    </source>
</evidence>
<dbReference type="Proteomes" id="UP000054558">
    <property type="component" value="Unassembled WGS sequence"/>
</dbReference>
<dbReference type="InterPro" id="IPR014818">
    <property type="entry name" value="Phage/plasmid_primase_P4_C"/>
</dbReference>
<dbReference type="AlphaFoldDB" id="A0A1Y1I6P1"/>
<keyword evidence="1" id="KW-0547">Nucleotide-binding</keyword>
<sequence length="725" mass="80433">MIASPPSSYQRGEEVARYTVAGGGDLPAVDALPPLPGWFIEILNERASSKAAGASKSRPGAGKAAAAGAGITCAPASVNPPDLADPVLQHQVVEIMRGMLSSYGDNSSVFRKPELSTIAGSGAVMYHFENGPGGRATCPYLKAGEQAHRSNKFGLFRRGTEITYVCHSERCKGEGRRNKKLGRLPFPVAAAFSDAEPLNSERDRLYEDRQLLPLSFLRENLSIAAGDEGGAQIIDRLQTYTGHKLVYSNEKWYYWTGSVWMADPGGREAQKVCRGELNKISAAYQKETGAAIEQDESEEDDGSEERTPKRKKKKTEKLTNFSWNARMSNIMTTLKGYCLDAGFEKLLNSNRDALPLLNGVILLPSAELVPHHPKFLWSFMLGYRWPSTGVHTPLGRMGEFLREIMHTPEALAYLQRILGYGITGHISNQVMLIMIGEGGAGKSLLLTLLKRLIGPFYKDVSKDMLVTSKGQRPPSKGSASPDEAGLQGVRMAVCLESEETDEFAESNLKRLTGEATITSRALYRDYVTFETTQLHILCTNYPPRAKRWTIALKRRLLTLVFPMRFFYPEEAGYNPRNPLHGVRDDGLESILMAEVEKLLVFLVIGAKDWYQNGRRLLDMPETSKRYMESWEQSNDPFAAFLKNEGTIDIKAFETSESLMAAYNNPNRLVDGVRFEDTGAPPMRTTQDLAKSCRAHGMEGPGKPSESRLVDAGHQIRGYRGWRLNE</sequence>
<dbReference type="OMA" id="MVSAERW"/>
<feature type="region of interest" description="Disordered" evidence="4">
    <location>
        <begin position="288"/>
        <end position="314"/>
    </location>
</feature>
<organism evidence="6 7">
    <name type="scientific">Klebsormidium nitens</name>
    <name type="common">Green alga</name>
    <name type="synonym">Ulothrix nitens</name>
    <dbReference type="NCBI Taxonomy" id="105231"/>
    <lineage>
        <taxon>Eukaryota</taxon>
        <taxon>Viridiplantae</taxon>
        <taxon>Streptophyta</taxon>
        <taxon>Klebsormidiophyceae</taxon>
        <taxon>Klebsormidiales</taxon>
        <taxon>Klebsormidiaceae</taxon>
        <taxon>Klebsormidium</taxon>
    </lineage>
</organism>
<dbReference type="SUPFAM" id="SSF52540">
    <property type="entry name" value="P-loop containing nucleoside triphosphate hydrolases"/>
    <property type="match status" value="1"/>
</dbReference>
<dbReference type="GO" id="GO:0005524">
    <property type="term" value="F:ATP binding"/>
    <property type="evidence" value="ECO:0007669"/>
    <property type="project" value="UniProtKB-KW"/>
</dbReference>
<dbReference type="InterPro" id="IPR014015">
    <property type="entry name" value="Helicase_SF3_DNA-vir"/>
</dbReference>
<dbReference type="InterPro" id="IPR006500">
    <property type="entry name" value="Helicase_put_C_phage/plasmid"/>
</dbReference>
<dbReference type="NCBIfam" id="TIGR01613">
    <property type="entry name" value="primase_Cterm"/>
    <property type="match status" value="1"/>
</dbReference>
<dbReference type="EMBL" id="DF237250">
    <property type="protein sequence ID" value="GAQ86625.1"/>
    <property type="molecule type" value="Genomic_DNA"/>
</dbReference>
<accession>A0A1Y1I6P1</accession>
<evidence type="ECO:0000313" key="6">
    <source>
        <dbReference type="EMBL" id="GAQ86625.1"/>
    </source>
</evidence>
<protein>
    <recommendedName>
        <fullName evidence="5">SF3 helicase domain-containing protein</fullName>
    </recommendedName>
</protein>
<evidence type="ECO:0000313" key="7">
    <source>
        <dbReference type="Proteomes" id="UP000054558"/>
    </source>
</evidence>
<keyword evidence="7" id="KW-1185">Reference proteome</keyword>
<dbReference type="Pfam" id="PF08706">
    <property type="entry name" value="D5_N"/>
    <property type="match status" value="1"/>
</dbReference>
<evidence type="ECO:0000256" key="1">
    <source>
        <dbReference type="ARBA" id="ARBA00022741"/>
    </source>
</evidence>
<gene>
    <name evidence="6" type="ORF">KFL_003010010</name>
</gene>
<dbReference type="Gene3D" id="3.40.50.300">
    <property type="entry name" value="P-loop containing nucleotide triphosphate hydrolases"/>
    <property type="match status" value="1"/>
</dbReference>
<dbReference type="PROSITE" id="PS51206">
    <property type="entry name" value="SF3_HELICASE_1"/>
    <property type="match status" value="1"/>
</dbReference>
<keyword evidence="2" id="KW-0378">Hydrolase</keyword>
<dbReference type="PANTHER" id="PTHR35372">
    <property type="entry name" value="ATP BINDING PROTEIN-RELATED"/>
    <property type="match status" value="1"/>
</dbReference>